<dbReference type="Pfam" id="PF00149">
    <property type="entry name" value="Metallophos"/>
    <property type="match status" value="1"/>
</dbReference>
<evidence type="ECO:0000256" key="1">
    <source>
        <dbReference type="ARBA" id="ARBA00022723"/>
    </source>
</evidence>
<keyword evidence="3" id="KW-0812">Transmembrane</keyword>
<name>A0A2L1GLQ5_9BACT</name>
<dbReference type="AlphaFoldDB" id="A0A2L1GLQ5"/>
<evidence type="ECO:0000259" key="4">
    <source>
        <dbReference type="Pfam" id="PF00149"/>
    </source>
</evidence>
<dbReference type="PANTHER" id="PTHR31302">
    <property type="entry name" value="TRANSMEMBRANE PROTEIN WITH METALLOPHOSPHOESTERASE DOMAIN-RELATED"/>
    <property type="match status" value="1"/>
</dbReference>
<dbReference type="InterPro" id="IPR029052">
    <property type="entry name" value="Metallo-depent_PP-like"/>
</dbReference>
<dbReference type="EMBL" id="CP021255">
    <property type="protein sequence ID" value="AVD70602.1"/>
    <property type="molecule type" value="Genomic_DNA"/>
</dbReference>
<reference evidence="5 6" key="1">
    <citation type="journal article" date="2018" name="MBio">
        <title>Insights into the evolution of host association through the isolation and characterization of a novel human periodontal pathobiont, Desulfobulbus oralis.</title>
        <authorList>
            <person name="Cross K.L."/>
            <person name="Chirania P."/>
            <person name="Xiong W."/>
            <person name="Beall C.J."/>
            <person name="Elkins J.G."/>
            <person name="Giannone R.J."/>
            <person name="Griffen A.L."/>
            <person name="Guss A.M."/>
            <person name="Hettich R.L."/>
            <person name="Joshi S.S."/>
            <person name="Mokrzan E.M."/>
            <person name="Martin R.K."/>
            <person name="Zhulin I.B."/>
            <person name="Leys E.J."/>
            <person name="Podar M."/>
        </authorList>
    </citation>
    <scope>NUCLEOTIDE SEQUENCE [LARGE SCALE GENOMIC DNA]</scope>
    <source>
        <strain evidence="5 6">ORNL</strain>
    </source>
</reference>
<dbReference type="OrthoDB" id="9780884at2"/>
<evidence type="ECO:0000256" key="3">
    <source>
        <dbReference type="SAM" id="Phobius"/>
    </source>
</evidence>
<keyword evidence="3" id="KW-0472">Membrane</keyword>
<organism evidence="5 6">
    <name type="scientific">Desulfobulbus oralis</name>
    <dbReference type="NCBI Taxonomy" id="1986146"/>
    <lineage>
        <taxon>Bacteria</taxon>
        <taxon>Pseudomonadati</taxon>
        <taxon>Thermodesulfobacteriota</taxon>
        <taxon>Desulfobulbia</taxon>
        <taxon>Desulfobulbales</taxon>
        <taxon>Desulfobulbaceae</taxon>
        <taxon>Desulfobulbus</taxon>
    </lineage>
</organism>
<dbReference type="Proteomes" id="UP000239867">
    <property type="component" value="Chromosome"/>
</dbReference>
<accession>A0A2L1GLQ5</accession>
<protein>
    <recommendedName>
        <fullName evidence="4">Calcineurin-like phosphoesterase domain-containing protein</fullName>
    </recommendedName>
</protein>
<dbReference type="GO" id="GO:0009245">
    <property type="term" value="P:lipid A biosynthetic process"/>
    <property type="evidence" value="ECO:0007669"/>
    <property type="project" value="TreeGrafter"/>
</dbReference>
<keyword evidence="6" id="KW-1185">Reference proteome</keyword>
<evidence type="ECO:0000313" key="5">
    <source>
        <dbReference type="EMBL" id="AVD70602.1"/>
    </source>
</evidence>
<dbReference type="GO" id="GO:0008758">
    <property type="term" value="F:UDP-2,3-diacylglucosamine hydrolase activity"/>
    <property type="evidence" value="ECO:0007669"/>
    <property type="project" value="TreeGrafter"/>
</dbReference>
<gene>
    <name evidence="5" type="ORF">CAY53_03135</name>
</gene>
<dbReference type="InterPro" id="IPR051158">
    <property type="entry name" value="Metallophosphoesterase_sf"/>
</dbReference>
<dbReference type="CDD" id="cd07385">
    <property type="entry name" value="MPP_YkuE_C"/>
    <property type="match status" value="1"/>
</dbReference>
<feature type="domain" description="Calcineurin-like phosphoesterase" evidence="4">
    <location>
        <begin position="157"/>
        <end position="335"/>
    </location>
</feature>
<feature type="transmembrane region" description="Helical" evidence="3">
    <location>
        <begin position="70"/>
        <end position="91"/>
    </location>
</feature>
<dbReference type="Gene3D" id="3.60.21.10">
    <property type="match status" value="1"/>
</dbReference>
<dbReference type="GO" id="GO:0046872">
    <property type="term" value="F:metal ion binding"/>
    <property type="evidence" value="ECO:0007669"/>
    <property type="project" value="UniProtKB-KW"/>
</dbReference>
<proteinExistence type="predicted"/>
<dbReference type="GO" id="GO:0016020">
    <property type="term" value="C:membrane"/>
    <property type="evidence" value="ECO:0007669"/>
    <property type="project" value="GOC"/>
</dbReference>
<dbReference type="KEGG" id="deo:CAY53_03135"/>
<evidence type="ECO:0000256" key="2">
    <source>
        <dbReference type="ARBA" id="ARBA00022801"/>
    </source>
</evidence>
<sequence length="402" mass="44112">MTPLRFVILFLPPLWLMAHVLGWRGLRWPLRLLAALALVLVSQAHAIDGWLFQSIAGPDMPAWLLMPQLWLYTAMLLLFCCTFFWDTLWLLRRLFRQAAVQTRADFAPDRRRILRRGGALALSLGASAVGMAQGLALPKVRELSLALPDLPPDLAGLRIAHLADLHIGPLTSREWVREVAALTMRLRPDLVCLSGDLSDGRPEYRAADGGSRARAFSELAALRAEYGVFACTGNHEYYSDYPGWMALYARSGIRVLHNEAVLLPRGAARLVLLGLDDRTGGRFGHPVATDVPALLAGLPGRADNACRLVMAHRPNTAMLNAQAGADMQLSGHTHGGQCLGMDRIVAHYNQGLVRGWYRVAGMPLYVSNGAGLWSGYPLRLGVPAEIELITLQRGQATVMPEL</sequence>
<dbReference type="SUPFAM" id="SSF56300">
    <property type="entry name" value="Metallo-dependent phosphatases"/>
    <property type="match status" value="1"/>
</dbReference>
<dbReference type="RefSeq" id="WP_104935896.1">
    <property type="nucleotide sequence ID" value="NZ_CP021255.1"/>
</dbReference>
<evidence type="ECO:0000313" key="6">
    <source>
        <dbReference type="Proteomes" id="UP000239867"/>
    </source>
</evidence>
<keyword evidence="1" id="KW-0479">Metal-binding</keyword>
<dbReference type="InterPro" id="IPR004843">
    <property type="entry name" value="Calcineurin-like_PHP"/>
</dbReference>
<keyword evidence="3" id="KW-1133">Transmembrane helix</keyword>
<keyword evidence="2" id="KW-0378">Hydrolase</keyword>
<feature type="transmembrane region" description="Helical" evidence="3">
    <location>
        <begin position="119"/>
        <end position="137"/>
    </location>
</feature>
<dbReference type="PANTHER" id="PTHR31302:SF31">
    <property type="entry name" value="PHOSPHODIESTERASE YAEI"/>
    <property type="match status" value="1"/>
</dbReference>